<feature type="compositionally biased region" description="Basic and acidic residues" evidence="2">
    <location>
        <begin position="422"/>
        <end position="431"/>
    </location>
</feature>
<name>A0ABQ0G348_9PEZI</name>
<dbReference type="InterPro" id="IPR027417">
    <property type="entry name" value="P-loop_NTPase"/>
</dbReference>
<dbReference type="Gene3D" id="3.40.50.300">
    <property type="entry name" value="P-loop containing nucleotide triphosphate hydrolases"/>
    <property type="match status" value="1"/>
</dbReference>
<feature type="domain" description="Septin-type G" evidence="3">
    <location>
        <begin position="144"/>
        <end position="503"/>
    </location>
</feature>
<dbReference type="InterPro" id="IPR030379">
    <property type="entry name" value="G_SEPTIN_dom"/>
</dbReference>
<dbReference type="EMBL" id="BAAFSV010000001">
    <property type="protein sequence ID" value="GAB1312185.1"/>
    <property type="molecule type" value="Genomic_DNA"/>
</dbReference>
<feature type="region of interest" description="Disordered" evidence="2">
    <location>
        <begin position="356"/>
        <end position="433"/>
    </location>
</feature>
<gene>
    <name evidence="4" type="ORF">MFIFM68171_02395</name>
</gene>
<dbReference type="GeneID" id="98173140"/>
<feature type="compositionally biased region" description="Low complexity" evidence="2">
    <location>
        <begin position="401"/>
        <end position="416"/>
    </location>
</feature>
<keyword evidence="5" id="KW-1185">Reference proteome</keyword>
<evidence type="ECO:0000313" key="4">
    <source>
        <dbReference type="EMBL" id="GAB1312185.1"/>
    </source>
</evidence>
<comment type="similarity">
    <text evidence="1">Belongs to the TRAFAC class TrmE-Era-EngA-EngB-Septin-like GTPase superfamily. Septin GTPase family.</text>
</comment>
<dbReference type="Proteomes" id="UP001628179">
    <property type="component" value="Unassembled WGS sequence"/>
</dbReference>
<evidence type="ECO:0000256" key="1">
    <source>
        <dbReference type="RuleBase" id="RU004560"/>
    </source>
</evidence>
<protein>
    <recommendedName>
        <fullName evidence="3">Septin-type G domain-containing protein</fullName>
    </recommendedName>
</protein>
<reference evidence="4 5" key="1">
    <citation type="submission" date="2024-09" db="EMBL/GenBank/DDBJ databases">
        <title>Itraconazole resistance in Madurella fahalii resulting from another homologue of gene encoding cytochrome P450 14-alpha sterol demethylase (CYP51).</title>
        <authorList>
            <person name="Yoshioka I."/>
            <person name="Fahal A.H."/>
            <person name="Kaneko S."/>
            <person name="Yaguchi T."/>
        </authorList>
    </citation>
    <scope>NUCLEOTIDE SEQUENCE [LARGE SCALE GENOMIC DNA]</scope>
    <source>
        <strain evidence="4 5">IFM 68171</strain>
    </source>
</reference>
<dbReference type="PROSITE" id="PS51719">
    <property type="entry name" value="G_SEPTIN"/>
    <property type="match status" value="1"/>
</dbReference>
<feature type="region of interest" description="Disordered" evidence="2">
    <location>
        <begin position="1"/>
        <end position="70"/>
    </location>
</feature>
<proteinExistence type="inferred from homology"/>
<sequence>MTPPPRRSSLGMLLRRSKSADLKKQRAAKEQELQRQRDAVSKSPPRLPVLYNGAPAPQLGLGSEPRPDSLAIVSGRADHMSSATPRPSMEPSRSVISVPPPPIPNGGFDPYAGTGSMAHRGRYSYASSAISTINNPRRVRRRKDPTPFNILIVGTANSGKTSFLEFLKTALALPAKKRSKSIIEQEDLPRPPPSGNFIPHYLETEIDGERIGLTLWDSEGLEKNVVDLQLREMSSFLESKFEETFNEEMKVVRSPGVQDTHIHAVFLVLDPARLDRNIAAAKAASANGQRSGGKHYPHARILGGLDEDLDLQVLRTLQGKTTVIPVISKADTITTKHMNVLKRTVSESLKKANLDPLEALGLDDEDDGSPDSSRIAEEDEDQVSEHGEMEAGADDQDLPIQRQGSSTSSRQSSSGSVRRHKASEESPKEDEVPFLPMSILSPDIYEPGVIGRQFPWGFADPYNEEHCDFLRLKDAVFGDWRSELRELSREQWYEGWRTSRLKQHGGKAHREKRN</sequence>
<evidence type="ECO:0000313" key="5">
    <source>
        <dbReference type="Proteomes" id="UP001628179"/>
    </source>
</evidence>
<dbReference type="RefSeq" id="XP_070913918.1">
    <property type="nucleotide sequence ID" value="XM_071057817.1"/>
</dbReference>
<dbReference type="SUPFAM" id="SSF52540">
    <property type="entry name" value="P-loop containing nucleoside triphosphate hydrolases"/>
    <property type="match status" value="1"/>
</dbReference>
<organism evidence="4 5">
    <name type="scientific">Madurella fahalii</name>
    <dbReference type="NCBI Taxonomy" id="1157608"/>
    <lineage>
        <taxon>Eukaryota</taxon>
        <taxon>Fungi</taxon>
        <taxon>Dikarya</taxon>
        <taxon>Ascomycota</taxon>
        <taxon>Pezizomycotina</taxon>
        <taxon>Sordariomycetes</taxon>
        <taxon>Sordariomycetidae</taxon>
        <taxon>Sordariales</taxon>
        <taxon>Sordariales incertae sedis</taxon>
        <taxon>Madurella</taxon>
    </lineage>
</organism>
<dbReference type="Pfam" id="PF00735">
    <property type="entry name" value="Septin"/>
    <property type="match status" value="3"/>
</dbReference>
<dbReference type="PANTHER" id="PTHR18884">
    <property type="entry name" value="SEPTIN"/>
    <property type="match status" value="1"/>
</dbReference>
<keyword evidence="1" id="KW-0547">Nucleotide-binding</keyword>
<comment type="caution">
    <text evidence="4">The sequence shown here is derived from an EMBL/GenBank/DDBJ whole genome shotgun (WGS) entry which is preliminary data.</text>
</comment>
<evidence type="ECO:0000259" key="3">
    <source>
        <dbReference type="PROSITE" id="PS51719"/>
    </source>
</evidence>
<accession>A0ABQ0G348</accession>
<keyword evidence="1" id="KW-0342">GTP-binding</keyword>
<feature type="compositionally biased region" description="Basic and acidic residues" evidence="2">
    <location>
        <begin position="18"/>
        <end position="40"/>
    </location>
</feature>
<evidence type="ECO:0000256" key="2">
    <source>
        <dbReference type="SAM" id="MobiDB-lite"/>
    </source>
</evidence>